<dbReference type="OrthoDB" id="10424465at2759"/>
<name>K1XLF8_MARBU</name>
<dbReference type="Proteomes" id="UP000006753">
    <property type="component" value="Unassembled WGS sequence"/>
</dbReference>
<sequence>MSSSTTSIFDEALAPTATATTPAVVLYDETSGRNWHAAQKLLTILTAITLALTSCILLSLLAKFLRDRKRKERYGQAYKKGAHGNDVPVMAVRE</sequence>
<dbReference type="HOGENOM" id="CLU_2386617_0_0_1"/>
<dbReference type="GeneID" id="18764667"/>
<keyword evidence="1" id="KW-0812">Transmembrane</keyword>
<evidence type="ECO:0000313" key="3">
    <source>
        <dbReference type="Proteomes" id="UP000006753"/>
    </source>
</evidence>
<dbReference type="EMBL" id="JH921451">
    <property type="protein sequence ID" value="EKD13289.1"/>
    <property type="molecule type" value="Genomic_DNA"/>
</dbReference>
<keyword evidence="3" id="KW-1185">Reference proteome</keyword>
<dbReference type="AlphaFoldDB" id="K1XLF8"/>
<reference evidence="2 3" key="1">
    <citation type="journal article" date="2012" name="BMC Genomics">
        <title>Sequencing the genome of Marssonina brunnea reveals fungus-poplar co-evolution.</title>
        <authorList>
            <person name="Zhu S."/>
            <person name="Cao Y.-Z."/>
            <person name="Jiang C."/>
            <person name="Tan B.-Y."/>
            <person name="Wang Z."/>
            <person name="Feng S."/>
            <person name="Zhang L."/>
            <person name="Su X.-H."/>
            <person name="Brejova B."/>
            <person name="Vinar T."/>
            <person name="Xu M."/>
            <person name="Wang M.-X."/>
            <person name="Zhang S.-G."/>
            <person name="Huang M.-R."/>
            <person name="Wu R."/>
            <person name="Zhou Y."/>
        </authorList>
    </citation>
    <scope>NUCLEOTIDE SEQUENCE [LARGE SCALE GENOMIC DNA]</scope>
    <source>
        <strain evidence="2 3">MB_m1</strain>
    </source>
</reference>
<keyword evidence="1" id="KW-1133">Transmembrane helix</keyword>
<keyword evidence="1" id="KW-0472">Membrane</keyword>
<proteinExistence type="predicted"/>
<organism evidence="2 3">
    <name type="scientific">Marssonina brunnea f. sp. multigermtubi (strain MB_m1)</name>
    <name type="common">Marssonina leaf spot fungus</name>
    <dbReference type="NCBI Taxonomy" id="1072389"/>
    <lineage>
        <taxon>Eukaryota</taxon>
        <taxon>Fungi</taxon>
        <taxon>Dikarya</taxon>
        <taxon>Ascomycota</taxon>
        <taxon>Pezizomycotina</taxon>
        <taxon>Leotiomycetes</taxon>
        <taxon>Helotiales</taxon>
        <taxon>Drepanopezizaceae</taxon>
        <taxon>Drepanopeziza</taxon>
    </lineage>
</organism>
<dbReference type="InParanoid" id="K1XLF8"/>
<dbReference type="RefSeq" id="XP_007296621.1">
    <property type="nucleotide sequence ID" value="XM_007296559.1"/>
</dbReference>
<feature type="transmembrane region" description="Helical" evidence="1">
    <location>
        <begin position="41"/>
        <end position="65"/>
    </location>
</feature>
<protein>
    <submittedName>
        <fullName evidence="2">Uncharacterized protein</fullName>
    </submittedName>
</protein>
<dbReference type="KEGG" id="mbe:MBM_08732"/>
<gene>
    <name evidence="2" type="ORF">MBM_08732</name>
</gene>
<accession>K1XLF8</accession>
<evidence type="ECO:0000256" key="1">
    <source>
        <dbReference type="SAM" id="Phobius"/>
    </source>
</evidence>
<evidence type="ECO:0000313" key="2">
    <source>
        <dbReference type="EMBL" id="EKD13289.1"/>
    </source>
</evidence>